<reference evidence="1 2" key="1">
    <citation type="submission" date="2015-10" db="EMBL/GenBank/DDBJ databases">
        <title>Full genome of DAOMC 229536 Phialocephala scopiformis, a fungal endophyte of spruce producing the potent anti-insectan compound rugulosin.</title>
        <authorList>
            <consortium name="DOE Joint Genome Institute"/>
            <person name="Walker A.K."/>
            <person name="Frasz S.L."/>
            <person name="Seifert K.A."/>
            <person name="Miller J.D."/>
            <person name="Mondo S.J."/>
            <person name="Labutti K."/>
            <person name="Lipzen A."/>
            <person name="Dockter R."/>
            <person name="Kennedy M."/>
            <person name="Grigoriev I.V."/>
            <person name="Spatafora J.W."/>
        </authorList>
    </citation>
    <scope>NUCLEOTIDE SEQUENCE [LARGE SCALE GENOMIC DNA]</scope>
    <source>
        <strain evidence="1 2">CBS 120377</strain>
    </source>
</reference>
<dbReference type="AlphaFoldDB" id="A0A194XC23"/>
<evidence type="ECO:0000313" key="1">
    <source>
        <dbReference type="EMBL" id="KUJ17714.1"/>
    </source>
</evidence>
<dbReference type="GeneID" id="28818997"/>
<organism evidence="1 2">
    <name type="scientific">Mollisia scopiformis</name>
    <name type="common">Conifer needle endophyte fungus</name>
    <name type="synonym">Phialocephala scopiformis</name>
    <dbReference type="NCBI Taxonomy" id="149040"/>
    <lineage>
        <taxon>Eukaryota</taxon>
        <taxon>Fungi</taxon>
        <taxon>Dikarya</taxon>
        <taxon>Ascomycota</taxon>
        <taxon>Pezizomycotina</taxon>
        <taxon>Leotiomycetes</taxon>
        <taxon>Helotiales</taxon>
        <taxon>Mollisiaceae</taxon>
        <taxon>Mollisia</taxon>
    </lineage>
</organism>
<dbReference type="OrthoDB" id="7464126at2759"/>
<proteinExistence type="predicted"/>
<sequence length="127" mass="14462">LWQQAYKKLAEDDPDLIRDLETIIKEDAELDSSTDIKLEIQNVVAQQKTKMESKQWSFNLLGVKEVKVRETVDSILSLIDRGQGLISAGMTFAPPYISIPWTAVSSLIPVRISFWRGNLWEKLTILS</sequence>
<dbReference type="EMBL" id="KQ947414">
    <property type="protein sequence ID" value="KUJ17714.1"/>
    <property type="molecule type" value="Genomic_DNA"/>
</dbReference>
<dbReference type="InParanoid" id="A0A194XC23"/>
<dbReference type="RefSeq" id="XP_018072069.1">
    <property type="nucleotide sequence ID" value="XM_018209271.1"/>
</dbReference>
<accession>A0A194XC23</accession>
<dbReference type="KEGG" id="psco:LY89DRAFT_584525"/>
<feature type="non-terminal residue" evidence="1">
    <location>
        <position position="1"/>
    </location>
</feature>
<protein>
    <submittedName>
        <fullName evidence="1">Uncharacterized protein</fullName>
    </submittedName>
</protein>
<name>A0A194XC23_MOLSC</name>
<evidence type="ECO:0000313" key="2">
    <source>
        <dbReference type="Proteomes" id="UP000070700"/>
    </source>
</evidence>
<gene>
    <name evidence="1" type="ORF">LY89DRAFT_584525</name>
</gene>
<keyword evidence="2" id="KW-1185">Reference proteome</keyword>
<dbReference type="Proteomes" id="UP000070700">
    <property type="component" value="Unassembled WGS sequence"/>
</dbReference>